<dbReference type="Pfam" id="PF01872">
    <property type="entry name" value="RibD_C"/>
    <property type="match status" value="1"/>
</dbReference>
<evidence type="ECO:0000313" key="3">
    <source>
        <dbReference type="Proteomes" id="UP000533476"/>
    </source>
</evidence>
<dbReference type="InterPro" id="IPR024072">
    <property type="entry name" value="DHFR-like_dom_sf"/>
</dbReference>
<gene>
    <name evidence="2" type="ORF">HIJ39_10540</name>
</gene>
<dbReference type="InterPro" id="IPR002734">
    <property type="entry name" value="RibDG_C"/>
</dbReference>
<dbReference type="Gene3D" id="3.40.430.10">
    <property type="entry name" value="Dihydrofolate Reductase, subunit A"/>
    <property type="match status" value="1"/>
</dbReference>
<dbReference type="GO" id="GO:0009231">
    <property type="term" value="P:riboflavin biosynthetic process"/>
    <property type="evidence" value="ECO:0007669"/>
    <property type="project" value="InterPro"/>
</dbReference>
<dbReference type="RefSeq" id="WP_169099438.1">
    <property type="nucleotide sequence ID" value="NZ_JABBVZ010000031.1"/>
</dbReference>
<comment type="caution">
    <text evidence="2">The sequence shown here is derived from an EMBL/GenBank/DDBJ whole genome shotgun (WGS) entry which is preliminary data.</text>
</comment>
<dbReference type="EMBL" id="JABBVZ010000031">
    <property type="protein sequence ID" value="NMP22787.1"/>
    <property type="molecule type" value="Genomic_DNA"/>
</dbReference>
<name>A0A7Y0Q2Q6_9FIRM</name>
<dbReference type="GO" id="GO:0008703">
    <property type="term" value="F:5-amino-6-(5-phosphoribosylamino)uracil reductase activity"/>
    <property type="evidence" value="ECO:0007669"/>
    <property type="project" value="InterPro"/>
</dbReference>
<dbReference type="InterPro" id="IPR050765">
    <property type="entry name" value="Riboflavin_Biosynth_HTPR"/>
</dbReference>
<protein>
    <submittedName>
        <fullName evidence="2">Dihydrofolate reductase</fullName>
    </submittedName>
</protein>
<accession>A0A7Y0Q2Q6</accession>
<evidence type="ECO:0000259" key="1">
    <source>
        <dbReference type="Pfam" id="PF01872"/>
    </source>
</evidence>
<dbReference type="AlphaFoldDB" id="A0A7Y0Q2Q6"/>
<dbReference type="SUPFAM" id="SSF53597">
    <property type="entry name" value="Dihydrofolate reductase-like"/>
    <property type="match status" value="1"/>
</dbReference>
<feature type="domain" description="Bacterial bifunctional deaminase-reductase C-terminal" evidence="1">
    <location>
        <begin position="8"/>
        <end position="163"/>
    </location>
</feature>
<dbReference type="PANTHER" id="PTHR38011">
    <property type="entry name" value="DIHYDROFOLATE REDUCTASE FAMILY PROTEIN (AFU_ORTHOLOGUE AFUA_8G06820)"/>
    <property type="match status" value="1"/>
</dbReference>
<proteinExistence type="predicted"/>
<dbReference type="PANTHER" id="PTHR38011:SF11">
    <property type="entry name" value="2,5-DIAMINO-6-RIBOSYLAMINO-4(3H)-PYRIMIDINONE 5'-PHOSPHATE REDUCTASE"/>
    <property type="match status" value="1"/>
</dbReference>
<keyword evidence="3" id="KW-1185">Reference proteome</keyword>
<evidence type="ECO:0000313" key="2">
    <source>
        <dbReference type="EMBL" id="NMP22787.1"/>
    </source>
</evidence>
<reference evidence="2 3" key="1">
    <citation type="submission" date="2020-04" db="EMBL/GenBank/DDBJ databases">
        <authorList>
            <person name="Zhang R."/>
            <person name="Schippers A."/>
        </authorList>
    </citation>
    <scope>NUCLEOTIDE SEQUENCE [LARGE SCALE GENOMIC DNA]</scope>
    <source>
        <strain evidence="2 3">DSM 109850</strain>
    </source>
</reference>
<sequence>MGDVVFYGAVSLDGYLARENQALDWLFEAEKDAEDIGYEAFYATIDTVVMGRVTYDEVVRGGRAWPYAGKPSYVFSRTNRQGNQEVTFVQEDPTAFVRDLKQRAPGRIWVVGGGLLLAPLIAEGLIDEYIVQVVPRIIGQGIPLFHRIATETVLELTDVRRMGQFAELRYRTREVRGLPM</sequence>
<dbReference type="Proteomes" id="UP000533476">
    <property type="component" value="Unassembled WGS sequence"/>
</dbReference>
<organism evidence="2 3">
    <name type="scientific">Sulfobacillus harzensis</name>
    <dbReference type="NCBI Taxonomy" id="2729629"/>
    <lineage>
        <taxon>Bacteria</taxon>
        <taxon>Bacillati</taxon>
        <taxon>Bacillota</taxon>
        <taxon>Clostridia</taxon>
        <taxon>Eubacteriales</taxon>
        <taxon>Clostridiales Family XVII. Incertae Sedis</taxon>
        <taxon>Sulfobacillus</taxon>
    </lineage>
</organism>